<evidence type="ECO:0000313" key="1">
    <source>
        <dbReference type="EMBL" id="AWG20915.1"/>
    </source>
</evidence>
<dbReference type="OrthoDB" id="1435645at2"/>
<evidence type="ECO:0000313" key="2">
    <source>
        <dbReference type="Proteomes" id="UP000244527"/>
    </source>
</evidence>
<protein>
    <submittedName>
        <fullName evidence="1">Uncharacterized protein</fullName>
    </submittedName>
</protein>
<proteinExistence type="predicted"/>
<dbReference type="EMBL" id="CP020918">
    <property type="protein sequence ID" value="AWG20915.1"/>
    <property type="molecule type" value="Genomic_DNA"/>
</dbReference>
<dbReference type="Proteomes" id="UP000244527">
    <property type="component" value="Chromosome"/>
</dbReference>
<reference evidence="1 2" key="1">
    <citation type="submission" date="2017-04" db="EMBL/GenBank/DDBJ databases">
        <title>Compelte genome sequence of WV33.</title>
        <authorList>
            <person name="Lee P.C."/>
        </authorList>
    </citation>
    <scope>NUCLEOTIDE SEQUENCE [LARGE SCALE GENOMIC DNA]</scope>
    <source>
        <strain evidence="1 2">WV33</strain>
    </source>
</reference>
<dbReference type="KEGG" id="ffa:FFWV33_04840"/>
<name>A0A2S1LB01_9FLAO</name>
<organism evidence="1 2">
    <name type="scientific">Flavobacterium faecale</name>
    <dbReference type="NCBI Taxonomy" id="1355330"/>
    <lineage>
        <taxon>Bacteria</taxon>
        <taxon>Pseudomonadati</taxon>
        <taxon>Bacteroidota</taxon>
        <taxon>Flavobacteriia</taxon>
        <taxon>Flavobacteriales</taxon>
        <taxon>Flavobacteriaceae</taxon>
        <taxon>Flavobacterium</taxon>
    </lineage>
</organism>
<accession>A0A2S1LB01</accession>
<dbReference type="RefSeq" id="WP_108739869.1">
    <property type="nucleotide sequence ID" value="NZ_CP020918.1"/>
</dbReference>
<keyword evidence="2" id="KW-1185">Reference proteome</keyword>
<dbReference type="AlphaFoldDB" id="A0A2S1LB01"/>
<sequence length="126" mass="14685">MLNKGVRDEKKLKADKMLNTLLAYVFAPKIWNMEDTSLIDNQLTDFDLTTVILDQVEEKDLIKVLDKHEMDWEQREKFADFLITYSVGNQFDYKAKALAIYEQIQVDSKIFSFGISAKIANLKKLM</sequence>
<gene>
    <name evidence="1" type="ORF">FFWV33_04840</name>
</gene>